<dbReference type="Pfam" id="PF02777">
    <property type="entry name" value="Sod_Fe_C"/>
    <property type="match status" value="2"/>
</dbReference>
<dbReference type="AlphaFoldDB" id="A0A9P8TLE8"/>
<dbReference type="EMBL" id="JAEUBG010003215">
    <property type="protein sequence ID" value="KAH3683161.1"/>
    <property type="molecule type" value="Genomic_DNA"/>
</dbReference>
<dbReference type="OrthoDB" id="275227at2759"/>
<proteinExistence type="predicted"/>
<dbReference type="GO" id="GO:0046872">
    <property type="term" value="F:metal ion binding"/>
    <property type="evidence" value="ECO:0007669"/>
    <property type="project" value="InterPro"/>
</dbReference>
<dbReference type="InterPro" id="IPR036314">
    <property type="entry name" value="SOD_C_sf"/>
</dbReference>
<evidence type="ECO:0000313" key="4">
    <source>
        <dbReference type="Proteomes" id="UP000774326"/>
    </source>
</evidence>
<dbReference type="GO" id="GO:0005737">
    <property type="term" value="C:cytoplasm"/>
    <property type="evidence" value="ECO:0007669"/>
    <property type="project" value="TreeGrafter"/>
</dbReference>
<dbReference type="SUPFAM" id="SSF46609">
    <property type="entry name" value="Fe,Mn superoxide dismutase (SOD), N-terminal domain"/>
    <property type="match status" value="1"/>
</dbReference>
<reference evidence="3" key="1">
    <citation type="journal article" date="2021" name="Open Biol.">
        <title>Shared evolutionary footprints suggest mitochondrial oxidative damage underlies multiple complex I losses in fungi.</title>
        <authorList>
            <person name="Schikora-Tamarit M.A."/>
            <person name="Marcet-Houben M."/>
            <person name="Nosek J."/>
            <person name="Gabaldon T."/>
        </authorList>
    </citation>
    <scope>NUCLEOTIDE SEQUENCE</scope>
    <source>
        <strain evidence="3">CBS2887</strain>
    </source>
</reference>
<dbReference type="Gene3D" id="3.55.40.20">
    <property type="entry name" value="Iron/manganese superoxide dismutase, C-terminal domain"/>
    <property type="match status" value="1"/>
</dbReference>
<dbReference type="Proteomes" id="UP000774326">
    <property type="component" value="Unassembled WGS sequence"/>
</dbReference>
<feature type="domain" description="Manganese/iron superoxide dismutase C-terminal" evidence="2">
    <location>
        <begin position="200"/>
        <end position="248"/>
    </location>
</feature>
<evidence type="ECO:0000313" key="3">
    <source>
        <dbReference type="EMBL" id="KAH3683161.1"/>
    </source>
</evidence>
<keyword evidence="4" id="KW-1185">Reference proteome</keyword>
<reference evidence="3" key="2">
    <citation type="submission" date="2021-01" db="EMBL/GenBank/DDBJ databases">
        <authorList>
            <person name="Schikora-Tamarit M.A."/>
        </authorList>
    </citation>
    <scope>NUCLEOTIDE SEQUENCE</scope>
    <source>
        <strain evidence="3">CBS2887</strain>
    </source>
</reference>
<sequence length="250" mass="28343">MFRTQIQRQIGKRAIHTAPRLPFQKEFSENGVKGLISKEGFQTGWLDYQKFLTTKLTLLTNGTADETRHPLQITLISAKDSTRQRVFNVASQTFNNHFFYEQLISPLLNGTKPSRSLEDKIRNSFGSLEELKQKMIEKSEEVQGQGWIFLVEDESKQLSLKALNNSGTPLHFSGNLQLDLNGPISQEDYLLTLKNSKALKEGASDNTLPLLAISLWDQAYLLDYGVANRKEFVGKAFDATNWEVINARAF</sequence>
<comment type="function">
    <text evidence="1">Component of the mitochondrial ribosome (mitoribosome), a dedicated translation machinery responsible for the synthesis of mitochondrial genome-encoded proteins, including at least some of the essential transmembrane subunits of the mitochondrial respiratory chain. The mitoribosomes are attached to the mitochondrial inner membrane and translation products are cotranslationally integrated into the membrane.</text>
</comment>
<dbReference type="SUPFAM" id="SSF54719">
    <property type="entry name" value="Fe,Mn superoxide dismutase (SOD), C-terminal domain"/>
    <property type="match status" value="1"/>
</dbReference>
<dbReference type="InterPro" id="IPR036324">
    <property type="entry name" value="Mn/Fe_SOD_N_sf"/>
</dbReference>
<comment type="caution">
    <text evidence="3">The sequence shown here is derived from an EMBL/GenBank/DDBJ whole genome shotgun (WGS) entry which is preliminary data.</text>
</comment>
<protein>
    <recommendedName>
        <fullName evidence="2">Manganese/iron superoxide dismutase C-terminal domain-containing protein</fullName>
    </recommendedName>
</protein>
<organism evidence="3 4">
    <name type="scientific">Wickerhamomyces pijperi</name>
    <name type="common">Yeast</name>
    <name type="synonym">Pichia pijperi</name>
    <dbReference type="NCBI Taxonomy" id="599730"/>
    <lineage>
        <taxon>Eukaryota</taxon>
        <taxon>Fungi</taxon>
        <taxon>Dikarya</taxon>
        <taxon>Ascomycota</taxon>
        <taxon>Saccharomycotina</taxon>
        <taxon>Saccharomycetes</taxon>
        <taxon>Phaffomycetales</taxon>
        <taxon>Wickerhamomycetaceae</taxon>
        <taxon>Wickerhamomyces</taxon>
    </lineage>
</organism>
<evidence type="ECO:0000256" key="1">
    <source>
        <dbReference type="ARBA" id="ARBA00037226"/>
    </source>
</evidence>
<feature type="domain" description="Manganese/iron superoxide dismutase C-terminal" evidence="2">
    <location>
        <begin position="114"/>
        <end position="173"/>
    </location>
</feature>
<name>A0A9P8TLE8_WICPI</name>
<dbReference type="PANTHER" id="PTHR43595">
    <property type="entry name" value="37S RIBOSOMAL PROTEIN S26, MITOCHONDRIAL"/>
    <property type="match status" value="1"/>
</dbReference>
<evidence type="ECO:0000259" key="2">
    <source>
        <dbReference type="Pfam" id="PF02777"/>
    </source>
</evidence>
<accession>A0A9P8TLE8</accession>
<dbReference type="GO" id="GO:0004784">
    <property type="term" value="F:superoxide dismutase activity"/>
    <property type="evidence" value="ECO:0007669"/>
    <property type="project" value="InterPro"/>
</dbReference>
<dbReference type="PANTHER" id="PTHR43595:SF2">
    <property type="entry name" value="SMALL RIBOSOMAL SUBUNIT PROTEIN MS42"/>
    <property type="match status" value="1"/>
</dbReference>
<gene>
    <name evidence="3" type="ORF">WICPIJ_005858</name>
</gene>
<dbReference type="InterPro" id="IPR019832">
    <property type="entry name" value="Mn/Fe_SOD_C"/>
</dbReference>